<evidence type="ECO:0000256" key="10">
    <source>
        <dbReference type="ARBA" id="ARBA00041900"/>
    </source>
</evidence>
<evidence type="ECO:0000256" key="6">
    <source>
        <dbReference type="ARBA" id="ARBA00023026"/>
    </source>
</evidence>
<dbReference type="InterPro" id="IPR002937">
    <property type="entry name" value="Amino_oxidase"/>
</dbReference>
<gene>
    <name evidence="15" type="ORF">CJ235_07355</name>
</gene>
<dbReference type="Gene3D" id="3.50.50.60">
    <property type="entry name" value="FAD/NAD(P)-binding domain"/>
    <property type="match status" value="2"/>
</dbReference>
<comment type="pathway">
    <text evidence="7">Carotenoid biosynthesis; staphyloxanthin biosynthesis; staphyloxanthin from farnesyl diphosphate: step 3/5.</text>
</comment>
<dbReference type="KEGG" id="spet:CEP67_08105"/>
<dbReference type="SUPFAM" id="SSF51905">
    <property type="entry name" value="FAD/NAD(P)-binding domain"/>
    <property type="match status" value="1"/>
</dbReference>
<organism evidence="15 16">
    <name type="scientific">Staphylococcus pettenkoferi</name>
    <dbReference type="NCBI Taxonomy" id="170573"/>
    <lineage>
        <taxon>Bacteria</taxon>
        <taxon>Bacillati</taxon>
        <taxon>Bacillota</taxon>
        <taxon>Bacilli</taxon>
        <taxon>Bacillales</taxon>
        <taxon>Staphylococcaceae</taxon>
        <taxon>Staphylococcus</taxon>
    </lineage>
</organism>
<dbReference type="STRING" id="170573.GCA_001076995_01785"/>
<dbReference type="InterPro" id="IPR036188">
    <property type="entry name" value="FAD/NAD-bd_sf"/>
</dbReference>
<reference evidence="15 16" key="1">
    <citation type="submission" date="2017-09" db="EMBL/GenBank/DDBJ databases">
        <title>Bacterial strain isolated from the female urinary microbiota.</title>
        <authorList>
            <person name="Thomas-White K."/>
            <person name="Kumar N."/>
            <person name="Forster S."/>
            <person name="Putonti C."/>
            <person name="Lawley T."/>
            <person name="Wolfe A.J."/>
        </authorList>
    </citation>
    <scope>NUCLEOTIDE SEQUENCE [LARGE SCALE GENOMIC DNA]</scope>
    <source>
        <strain evidence="15 16">UMB0834</strain>
    </source>
</reference>
<feature type="domain" description="Amine oxidase" evidence="14">
    <location>
        <begin position="12"/>
        <end position="479"/>
    </location>
</feature>
<proteinExistence type="inferred from homology"/>
<comment type="caution">
    <text evidence="15">The sequence shown here is derived from an EMBL/GenBank/DDBJ whole genome shotgun (WGS) entry which is preliminary data.</text>
</comment>
<evidence type="ECO:0000256" key="13">
    <source>
        <dbReference type="RuleBase" id="RU362075"/>
    </source>
</evidence>
<dbReference type="InterPro" id="IPR014105">
    <property type="entry name" value="Carotenoid/retinoid_OxRdtase"/>
</dbReference>
<dbReference type="Pfam" id="PF01593">
    <property type="entry name" value="Amino_oxidase"/>
    <property type="match status" value="1"/>
</dbReference>
<evidence type="ECO:0000313" key="16">
    <source>
        <dbReference type="Proteomes" id="UP000235748"/>
    </source>
</evidence>
<keyword evidence="2" id="KW-0285">Flavoprotein</keyword>
<evidence type="ECO:0000256" key="9">
    <source>
        <dbReference type="ARBA" id="ARBA00039159"/>
    </source>
</evidence>
<comment type="similarity">
    <text evidence="8">Belongs to the carotenoid/retinoid oxidoreductase family. CrtP subfamily.</text>
</comment>
<evidence type="ECO:0000256" key="11">
    <source>
        <dbReference type="ARBA" id="ARBA00042619"/>
    </source>
</evidence>
<dbReference type="NCBIfam" id="TIGR02734">
    <property type="entry name" value="crtI_fam"/>
    <property type="match status" value="1"/>
</dbReference>
<dbReference type="PANTHER" id="PTHR43734">
    <property type="entry name" value="PHYTOENE DESATURASE"/>
    <property type="match status" value="1"/>
</dbReference>
<dbReference type="RefSeq" id="WP_002471982.1">
    <property type="nucleotide sequence ID" value="NZ_CP022096.2"/>
</dbReference>
<evidence type="ECO:0000313" key="15">
    <source>
        <dbReference type="EMBL" id="PMC19075.1"/>
    </source>
</evidence>
<evidence type="ECO:0000256" key="1">
    <source>
        <dbReference type="ARBA" id="ARBA00001974"/>
    </source>
</evidence>
<comment type="catalytic activity">
    <reaction evidence="12">
        <text>all-trans-4,4'-diaponeurosporene + 2 AH2 + 2 O2 = 4,4'-diaponeurosporenal + 2 A + 3 H2O</text>
        <dbReference type="Rhea" id="RHEA:56104"/>
        <dbReference type="ChEBI" id="CHEBI:13193"/>
        <dbReference type="ChEBI" id="CHEBI:15377"/>
        <dbReference type="ChEBI" id="CHEBI:15379"/>
        <dbReference type="ChEBI" id="CHEBI:17499"/>
        <dbReference type="ChEBI" id="CHEBI:62743"/>
        <dbReference type="ChEBI" id="CHEBI:79065"/>
    </reaction>
</comment>
<name>A0A1Z3U1V4_9STAP</name>
<evidence type="ECO:0000256" key="12">
    <source>
        <dbReference type="ARBA" id="ARBA00048532"/>
    </source>
</evidence>
<evidence type="ECO:0000256" key="3">
    <source>
        <dbReference type="ARBA" id="ARBA00022746"/>
    </source>
</evidence>
<dbReference type="GO" id="GO:0016117">
    <property type="term" value="P:carotenoid biosynthetic process"/>
    <property type="evidence" value="ECO:0007669"/>
    <property type="project" value="UniProtKB-KW"/>
</dbReference>
<dbReference type="Proteomes" id="UP000235748">
    <property type="component" value="Unassembled WGS sequence"/>
</dbReference>
<evidence type="ECO:0000259" key="14">
    <source>
        <dbReference type="Pfam" id="PF01593"/>
    </source>
</evidence>
<dbReference type="GO" id="GO:0016491">
    <property type="term" value="F:oxidoreductase activity"/>
    <property type="evidence" value="ECO:0007669"/>
    <property type="project" value="UniProtKB-KW"/>
</dbReference>
<keyword evidence="4" id="KW-0274">FAD</keyword>
<evidence type="ECO:0000256" key="2">
    <source>
        <dbReference type="ARBA" id="ARBA00022630"/>
    </source>
</evidence>
<protein>
    <recommendedName>
        <fullName evidence="9">4,4'-diaponeurosporene oxygenase</fullName>
    </recommendedName>
    <alternativeName>
        <fullName evidence="10">4,4'-diaponeurosporene oxidase</fullName>
    </alternativeName>
    <alternativeName>
        <fullName evidence="11">Carotenoid oxidase</fullName>
    </alternativeName>
</protein>
<comment type="cofactor">
    <cofactor evidence="1">
        <name>FAD</name>
        <dbReference type="ChEBI" id="CHEBI:57692"/>
    </cofactor>
</comment>
<evidence type="ECO:0000256" key="7">
    <source>
        <dbReference type="ARBA" id="ARBA00037901"/>
    </source>
</evidence>
<keyword evidence="6" id="KW-0843">Virulence</keyword>
<dbReference type="PANTHER" id="PTHR43734:SF7">
    <property type="entry name" value="4,4'-DIAPONEUROSPORENE OXYGENASE"/>
    <property type="match status" value="1"/>
</dbReference>
<sequence>MPSKVVVIGGGLGGMSAAITLRQRGFDVTLYEKNDHLGGKLNRREQDGFGFDLGPSLLTMPKVMERLFKRSDREMRDYVDITEIPLQWRAFFPDGAKIDLYQDLERMQTASQLSERDMSEYRQFLNYAGRLDRLTEQGYFRHGLDNLRQVIRYYGPFKALQFDVFRTMQQAINHFISNAHLRDMLGYFIKYVGSSAYDAPAVLNMMAHMQHEQGVWYVQGGLHKLAQGMEQFARDIGVQIELNAEITHATTEKERIESLVVNGQTVSADVFISNMEVLPFYRHILDYTPKQLKKWERKFPPASSGYVMHLGLDKQYSQLAHHNFFFSKDSKRNYKQVFHDKMLPTDPTIYLVHTTTTDATQAPEGSDNLKILPHIPAGASFTEASYQRFRERVLDKLEAMGLEGLRSHIVSEYTLTPDDLHALYYSDGGSIYGTLSDRRLNRGFKHPKRSEVVDNLYFVGGTVNPGGGMPMVVLSGQQVGEMIPE</sequence>
<dbReference type="EMBL" id="PNGG01000003">
    <property type="protein sequence ID" value="PMC19075.1"/>
    <property type="molecule type" value="Genomic_DNA"/>
</dbReference>
<dbReference type="GeneID" id="42043792"/>
<keyword evidence="5 13" id="KW-0560">Oxidoreductase</keyword>
<keyword evidence="3 13" id="KW-0125">Carotenoid biosynthesis</keyword>
<evidence type="ECO:0000256" key="8">
    <source>
        <dbReference type="ARBA" id="ARBA00038194"/>
    </source>
</evidence>
<dbReference type="AlphaFoldDB" id="A0A1Z3U1V4"/>
<accession>A0A1Z3U1V4</accession>
<evidence type="ECO:0000256" key="4">
    <source>
        <dbReference type="ARBA" id="ARBA00022827"/>
    </source>
</evidence>
<evidence type="ECO:0000256" key="5">
    <source>
        <dbReference type="ARBA" id="ARBA00023002"/>
    </source>
</evidence>